<feature type="region of interest" description="Disordered" evidence="1">
    <location>
        <begin position="1"/>
        <end position="27"/>
    </location>
</feature>
<protein>
    <submittedName>
        <fullName evidence="3">Uncharacterized protein</fullName>
    </submittedName>
</protein>
<name>A0A5B8ME68_9CHLO</name>
<proteinExistence type="predicted"/>
<dbReference type="Proteomes" id="UP000316726">
    <property type="component" value="Chromosome 2"/>
</dbReference>
<evidence type="ECO:0000256" key="2">
    <source>
        <dbReference type="SAM" id="Phobius"/>
    </source>
</evidence>
<evidence type="ECO:0000313" key="4">
    <source>
        <dbReference type="Proteomes" id="UP000316726"/>
    </source>
</evidence>
<feature type="transmembrane region" description="Helical" evidence="2">
    <location>
        <begin position="52"/>
        <end position="70"/>
    </location>
</feature>
<evidence type="ECO:0000313" key="3">
    <source>
        <dbReference type="EMBL" id="QDZ18561.1"/>
    </source>
</evidence>
<keyword evidence="2" id="KW-0812">Transmembrane</keyword>
<sequence>MRVRLTRRGRGERVRTEAARGGQQRQTPLAYSQGRRWKMPGGGRGPNGNRRLLLGAGIVGGGALLLNWIFGEEEYDLEEEAWTAIQRGDLGNFYEGVDEQGRRFVVDGEGNIGYETLDPMATPNADSLDGYVVTADGSFFYEKYNEKSEQIDRTKIGSCKRTLKNSGLPLYDLDCNISGESFKSNMNDARKVNGPTFGGDE</sequence>
<organism evidence="3 4">
    <name type="scientific">Chloropicon primus</name>
    <dbReference type="NCBI Taxonomy" id="1764295"/>
    <lineage>
        <taxon>Eukaryota</taxon>
        <taxon>Viridiplantae</taxon>
        <taxon>Chlorophyta</taxon>
        <taxon>Chloropicophyceae</taxon>
        <taxon>Chloropicales</taxon>
        <taxon>Chloropicaceae</taxon>
        <taxon>Chloropicon</taxon>
    </lineage>
</organism>
<keyword evidence="2" id="KW-1133">Transmembrane helix</keyword>
<evidence type="ECO:0000256" key="1">
    <source>
        <dbReference type="SAM" id="MobiDB-lite"/>
    </source>
</evidence>
<dbReference type="AlphaFoldDB" id="A0A5B8ME68"/>
<gene>
    <name evidence="3" type="ORF">A3770_02p10790</name>
</gene>
<feature type="compositionally biased region" description="Basic and acidic residues" evidence="1">
    <location>
        <begin position="9"/>
        <end position="18"/>
    </location>
</feature>
<dbReference type="EMBL" id="CP031035">
    <property type="protein sequence ID" value="QDZ18561.1"/>
    <property type="molecule type" value="Genomic_DNA"/>
</dbReference>
<accession>A0A5B8ME68</accession>
<keyword evidence="4" id="KW-1185">Reference proteome</keyword>
<keyword evidence="2" id="KW-0472">Membrane</keyword>
<reference evidence="3 4" key="1">
    <citation type="submission" date="2018-07" db="EMBL/GenBank/DDBJ databases">
        <title>The complete nuclear genome of the prasinophyte Chloropicon primus (CCMP1205).</title>
        <authorList>
            <person name="Pombert J.-F."/>
            <person name="Otis C."/>
            <person name="Turmel M."/>
            <person name="Lemieux C."/>
        </authorList>
    </citation>
    <scope>NUCLEOTIDE SEQUENCE [LARGE SCALE GENOMIC DNA]</scope>
    <source>
        <strain evidence="3 4">CCMP1205</strain>
    </source>
</reference>